<evidence type="ECO:0000313" key="2">
    <source>
        <dbReference type="EMBL" id="MBB3047590.1"/>
    </source>
</evidence>
<sequence>MSEDKVLITGAAGYIGSRLAERLAKNLTVVGVDIREPATPQANFEVCDIRDKRLADIVSQHQITHVVHLASVLESSGDEARDYDIDVNGTRNVVEACLSSGVRHLTVTSSGAAYGYHADNPTWIDEDDPLRGNEEFAYSKHKKLVENYLAEVRKSHPELQQLILRPGTVLGRETRNQITNLFDKNRILAISGSDSPFVFIWDEDVLDIIEMGIRESKVGRYNLAGDGAMSIFEIARRLNKPVLSLPAGLLKLALSIAKPLRLSRYSPQQINFLRYRPVLSNRRLKSEFGYTPQLTSREVFELFVENRQKNEGSSP</sequence>
<dbReference type="AlphaFoldDB" id="A0A7W4W527"/>
<protein>
    <submittedName>
        <fullName evidence="2">UDP-glucose 4-epimerase</fullName>
        <ecNumber evidence="2">5.1.3.2</ecNumber>
    </submittedName>
</protein>
<evidence type="ECO:0000313" key="3">
    <source>
        <dbReference type="Proteomes" id="UP000537130"/>
    </source>
</evidence>
<keyword evidence="3" id="KW-1185">Reference proteome</keyword>
<comment type="caution">
    <text evidence="2">The sequence shown here is derived from an EMBL/GenBank/DDBJ whole genome shotgun (WGS) entry which is preliminary data.</text>
</comment>
<dbReference type="Proteomes" id="UP000537130">
    <property type="component" value="Unassembled WGS sequence"/>
</dbReference>
<dbReference type="Gene3D" id="3.40.50.720">
    <property type="entry name" value="NAD(P)-binding Rossmann-like Domain"/>
    <property type="match status" value="1"/>
</dbReference>
<dbReference type="InterPro" id="IPR001509">
    <property type="entry name" value="Epimerase_deHydtase"/>
</dbReference>
<name>A0A7W4W527_9GAMM</name>
<feature type="domain" description="NAD-dependent epimerase/dehydratase" evidence="1">
    <location>
        <begin position="6"/>
        <end position="176"/>
    </location>
</feature>
<dbReference type="InterPro" id="IPR036291">
    <property type="entry name" value="NAD(P)-bd_dom_sf"/>
</dbReference>
<dbReference type="PANTHER" id="PTHR43245">
    <property type="entry name" value="BIFUNCTIONAL POLYMYXIN RESISTANCE PROTEIN ARNA"/>
    <property type="match status" value="1"/>
</dbReference>
<evidence type="ECO:0000259" key="1">
    <source>
        <dbReference type="Pfam" id="PF01370"/>
    </source>
</evidence>
<dbReference type="InterPro" id="IPR050177">
    <property type="entry name" value="Lipid_A_modif_metabolic_enz"/>
</dbReference>
<organism evidence="2 3">
    <name type="scientific">Litorivivens lipolytica</name>
    <dbReference type="NCBI Taxonomy" id="1524264"/>
    <lineage>
        <taxon>Bacteria</taxon>
        <taxon>Pseudomonadati</taxon>
        <taxon>Pseudomonadota</taxon>
        <taxon>Gammaproteobacteria</taxon>
        <taxon>Litorivivens</taxon>
    </lineage>
</organism>
<proteinExistence type="predicted"/>
<reference evidence="2 3" key="1">
    <citation type="submission" date="2020-08" db="EMBL/GenBank/DDBJ databases">
        <title>Genomic Encyclopedia of Type Strains, Phase III (KMG-III): the genomes of soil and plant-associated and newly described type strains.</title>
        <authorList>
            <person name="Whitman W."/>
        </authorList>
    </citation>
    <scope>NUCLEOTIDE SEQUENCE [LARGE SCALE GENOMIC DNA]</scope>
    <source>
        <strain evidence="2 3">CECT 8654</strain>
    </source>
</reference>
<dbReference type="GO" id="GO:0003978">
    <property type="term" value="F:UDP-glucose 4-epimerase activity"/>
    <property type="evidence" value="ECO:0007669"/>
    <property type="project" value="UniProtKB-EC"/>
</dbReference>
<accession>A0A7W4W527</accession>
<dbReference type="Pfam" id="PF01370">
    <property type="entry name" value="Epimerase"/>
    <property type="match status" value="1"/>
</dbReference>
<gene>
    <name evidence="2" type="ORF">FHR99_001856</name>
</gene>
<dbReference type="EMBL" id="JACHWY010000002">
    <property type="protein sequence ID" value="MBB3047590.1"/>
    <property type="molecule type" value="Genomic_DNA"/>
</dbReference>
<dbReference type="PANTHER" id="PTHR43245:SF52">
    <property type="entry name" value="NAD-DEPENDENT EPIMERASE_DEHYDRATASE"/>
    <property type="match status" value="1"/>
</dbReference>
<dbReference type="SUPFAM" id="SSF51735">
    <property type="entry name" value="NAD(P)-binding Rossmann-fold domains"/>
    <property type="match status" value="1"/>
</dbReference>
<keyword evidence="2" id="KW-0413">Isomerase</keyword>
<dbReference type="RefSeq" id="WP_183410362.1">
    <property type="nucleotide sequence ID" value="NZ_JACHWY010000002.1"/>
</dbReference>
<dbReference type="EC" id="5.1.3.2" evidence="2"/>
<dbReference type="CDD" id="cd05240">
    <property type="entry name" value="UDP_G4E_3_SDR_e"/>
    <property type="match status" value="1"/>
</dbReference>